<comment type="caution">
    <text evidence="3">The sequence shown here is derived from an EMBL/GenBank/DDBJ whole genome shotgun (WGS) entry which is preliminary data.</text>
</comment>
<feature type="transmembrane region" description="Helical" evidence="2">
    <location>
        <begin position="41"/>
        <end position="62"/>
    </location>
</feature>
<keyword evidence="2" id="KW-0472">Membrane</keyword>
<proteinExistence type="predicted"/>
<evidence type="ECO:0000256" key="2">
    <source>
        <dbReference type="SAM" id="Phobius"/>
    </source>
</evidence>
<dbReference type="AlphaFoldDB" id="A0A5M3WIM7"/>
<evidence type="ECO:0000313" key="3">
    <source>
        <dbReference type="EMBL" id="GES07001.1"/>
    </source>
</evidence>
<feature type="compositionally biased region" description="Pro residues" evidence="1">
    <location>
        <begin position="74"/>
        <end position="86"/>
    </location>
</feature>
<protein>
    <submittedName>
        <fullName evidence="3">Uncharacterized protein</fullName>
    </submittedName>
</protein>
<evidence type="ECO:0000256" key="1">
    <source>
        <dbReference type="SAM" id="MobiDB-lite"/>
    </source>
</evidence>
<dbReference type="EMBL" id="BLAE01000004">
    <property type="protein sequence ID" value="GES07001.1"/>
    <property type="molecule type" value="Genomic_DNA"/>
</dbReference>
<evidence type="ECO:0000313" key="4">
    <source>
        <dbReference type="Proteomes" id="UP000331127"/>
    </source>
</evidence>
<feature type="region of interest" description="Disordered" evidence="1">
    <location>
        <begin position="69"/>
        <end position="96"/>
    </location>
</feature>
<reference evidence="3 4" key="1">
    <citation type="submission" date="2019-10" db="EMBL/GenBank/DDBJ databases">
        <title>Whole genome shotgun sequence of Acrocarpospora macrocephala NBRC 16266.</title>
        <authorList>
            <person name="Ichikawa N."/>
            <person name="Kimura A."/>
            <person name="Kitahashi Y."/>
            <person name="Komaki H."/>
            <person name="Oguchi A."/>
        </authorList>
    </citation>
    <scope>NUCLEOTIDE SEQUENCE [LARGE SCALE GENOMIC DNA]</scope>
    <source>
        <strain evidence="3 4">NBRC 16266</strain>
    </source>
</reference>
<dbReference type="Proteomes" id="UP000331127">
    <property type="component" value="Unassembled WGS sequence"/>
</dbReference>
<name>A0A5M3WIM7_9ACTN</name>
<keyword evidence="4" id="KW-1185">Reference proteome</keyword>
<keyword evidence="2" id="KW-0812">Transmembrane</keyword>
<organism evidence="3 4">
    <name type="scientific">Acrocarpospora macrocephala</name>
    <dbReference type="NCBI Taxonomy" id="150177"/>
    <lineage>
        <taxon>Bacteria</taxon>
        <taxon>Bacillati</taxon>
        <taxon>Actinomycetota</taxon>
        <taxon>Actinomycetes</taxon>
        <taxon>Streptosporangiales</taxon>
        <taxon>Streptosporangiaceae</taxon>
        <taxon>Acrocarpospora</taxon>
    </lineage>
</organism>
<accession>A0A5M3WIM7</accession>
<feature type="transmembrane region" description="Helical" evidence="2">
    <location>
        <begin position="17"/>
        <end position="35"/>
    </location>
</feature>
<gene>
    <name evidence="3" type="ORF">Amac_005960</name>
</gene>
<keyword evidence="2" id="KW-1133">Transmembrane helix</keyword>
<sequence length="96" mass="9960">MSQGSFRPEGGRGSSNTLLFIGWAVLIWGAGTAFISPRGPYGFQGAAMGLVGLGLMVSGVLVRLNQLTDRLSSPLPPPPPTVPPIGHPFHTPDSPP</sequence>